<feature type="non-terminal residue" evidence="1">
    <location>
        <position position="1"/>
    </location>
</feature>
<protein>
    <submittedName>
        <fullName evidence="1">Uncharacterized protein</fullName>
    </submittedName>
</protein>
<reference evidence="1" key="1">
    <citation type="submission" date="2021-01" db="EMBL/GenBank/DDBJ databases">
        <title>A chromosome-scale assembly of European eel, Anguilla anguilla.</title>
        <authorList>
            <person name="Henkel C."/>
            <person name="Jong-Raadsen S.A."/>
            <person name="Dufour S."/>
            <person name="Weltzien F.-A."/>
            <person name="Palstra A.P."/>
            <person name="Pelster B."/>
            <person name="Spaink H.P."/>
            <person name="Van Den Thillart G.E."/>
            <person name="Jansen H."/>
            <person name="Zahm M."/>
            <person name="Klopp C."/>
            <person name="Cedric C."/>
            <person name="Louis A."/>
            <person name="Berthelot C."/>
            <person name="Parey E."/>
            <person name="Roest Crollius H."/>
            <person name="Montfort J."/>
            <person name="Robinson-Rechavi M."/>
            <person name="Bucao C."/>
            <person name="Bouchez O."/>
            <person name="Gislard M."/>
            <person name="Lluch J."/>
            <person name="Milhes M."/>
            <person name="Lampietro C."/>
            <person name="Lopez Roques C."/>
            <person name="Donnadieu C."/>
            <person name="Braasch I."/>
            <person name="Desvignes T."/>
            <person name="Postlethwait J."/>
            <person name="Bobe J."/>
            <person name="Guiguen Y."/>
            <person name="Dirks R."/>
        </authorList>
    </citation>
    <scope>NUCLEOTIDE SEQUENCE</scope>
    <source>
        <strain evidence="1">Tag_6206</strain>
        <tissue evidence="1">Liver</tissue>
    </source>
</reference>
<dbReference type="Proteomes" id="UP001044222">
    <property type="component" value="Chromosome 9"/>
</dbReference>
<comment type="caution">
    <text evidence="1">The sequence shown here is derived from an EMBL/GenBank/DDBJ whole genome shotgun (WGS) entry which is preliminary data.</text>
</comment>
<evidence type="ECO:0000313" key="1">
    <source>
        <dbReference type="EMBL" id="KAG5841879.1"/>
    </source>
</evidence>
<dbReference type="EMBL" id="JAFIRN010000009">
    <property type="protein sequence ID" value="KAG5841879.1"/>
    <property type="molecule type" value="Genomic_DNA"/>
</dbReference>
<accession>A0A9D3M3K9</accession>
<dbReference type="AlphaFoldDB" id="A0A9D3M3K9"/>
<gene>
    <name evidence="1" type="ORF">ANANG_G00171710</name>
</gene>
<name>A0A9D3M3K9_ANGAN</name>
<organism evidence="1 2">
    <name type="scientific">Anguilla anguilla</name>
    <name type="common">European freshwater eel</name>
    <name type="synonym">Muraena anguilla</name>
    <dbReference type="NCBI Taxonomy" id="7936"/>
    <lineage>
        <taxon>Eukaryota</taxon>
        <taxon>Metazoa</taxon>
        <taxon>Chordata</taxon>
        <taxon>Craniata</taxon>
        <taxon>Vertebrata</taxon>
        <taxon>Euteleostomi</taxon>
        <taxon>Actinopterygii</taxon>
        <taxon>Neopterygii</taxon>
        <taxon>Teleostei</taxon>
        <taxon>Anguilliformes</taxon>
        <taxon>Anguillidae</taxon>
        <taxon>Anguilla</taxon>
    </lineage>
</organism>
<sequence length="81" mass="9137">RVQLCLVLPTGPVGHFQVGRSKFQHTSTFDSSQEMLTTKSCCQSLALGLLCSCCCDAHFIYLHHCRLLRHFRRTPAKLMNG</sequence>
<keyword evidence="2" id="KW-1185">Reference proteome</keyword>
<proteinExistence type="predicted"/>
<evidence type="ECO:0000313" key="2">
    <source>
        <dbReference type="Proteomes" id="UP001044222"/>
    </source>
</evidence>